<feature type="compositionally biased region" description="Basic and acidic residues" evidence="2">
    <location>
        <begin position="472"/>
        <end position="481"/>
    </location>
</feature>
<gene>
    <name evidence="3" type="ORF">CERSUDRAFT_113551</name>
</gene>
<dbReference type="Proteomes" id="UP000016930">
    <property type="component" value="Unassembled WGS sequence"/>
</dbReference>
<dbReference type="InterPro" id="IPR007483">
    <property type="entry name" value="Hamartin"/>
</dbReference>
<feature type="compositionally biased region" description="Low complexity" evidence="2">
    <location>
        <begin position="486"/>
        <end position="528"/>
    </location>
</feature>
<dbReference type="PANTHER" id="PTHR15154">
    <property type="entry name" value="HAMARTIN"/>
    <property type="match status" value="1"/>
</dbReference>
<proteinExistence type="predicted"/>
<keyword evidence="1" id="KW-0175">Coiled coil</keyword>
<dbReference type="OrthoDB" id="28737at2759"/>
<evidence type="ECO:0000256" key="2">
    <source>
        <dbReference type="SAM" id="MobiDB-lite"/>
    </source>
</evidence>
<sequence length="957" mass="108889">MAAELCRQLRLLLESSPDAPSLSALLVQVDHFTNELSASPNRTEQLRELEEGLQSVHDEEIDHVSLEHAEAFLAVLHGLRPVLPPTALISTWFELVLRPALREPRLPISSVDQAKELVIAALDAPPDGDEERAREREKVGEFRRRLMDFYLLDAFNESSGEDVLEWADLDDEQRERKTCWKANLEDILVSMGLEKPQDFFTELYRCFVHPSSRLQLLMLFSIYTSHKSFPKCIPVLAAHPLLESFTHSLLFDNSSTVATLLLTILTKLLPLLAVHAPDHLKRILPSLLVALARIICWRARLATPHVLPEIDTLLDDPAFVGEGEEDKEKLEDETDSTPTPIREDVEWERLERTFDGPTTAAPSAHRFFTMLYFLFPCNVIRFLRWPVRYLTDIKFDSLYTIGWDEVLDEDKIRSKAEPLLRGHILHPFLIWRGAAEELSKSDFWTQYDESRILAECTMLDVRNAAVGMRERAQAQVHDRARAVTRPPSVELSSPPSEGSTDPTAVDATVTASPTPAASSPTIPSSSPVLAPTLGSSASDQATIHPAPLRPREYSESFSDAGRGRNTIRVSLQDMLVTSMALKSGMDVEIEHPTPGWSAALFPERPRSSSRDAGGDSASIRSAERQPSSSSMHGSGEGDGSMPSHAAQAIAALQREALLLRNELNFEMWMTRENVKHIGRLYEDRVLSRTAEVERQGLHNKLREYKAEVARLKRELSEHKDQATKTKNNYMDWNRELQDKLSEFRNEKKMWQADAAAKRAADKEAKDTFAAQGKLLAEAVQRVFQLETKIKENAHKVDRLHDYERQIDQLITLQRLWELDVQKLNDQADYLQAFTSKYRKMELRLESHEKIQTDMEDKARNARHQIESLEAQLRVSQRRTEAAQQEAKLHREAGLSESEYAKVQKVNERLREENSELRDEVEEMKAMIEVLKGQMRERTGLLDTERRPYSPLAILSDR</sequence>
<name>M2RIV1_CERS8</name>
<feature type="region of interest" description="Disordered" evidence="2">
    <location>
        <begin position="472"/>
        <end position="560"/>
    </location>
</feature>
<accession>M2RIV1</accession>
<feature type="compositionally biased region" description="Basic and acidic residues" evidence="2">
    <location>
        <begin position="603"/>
        <end position="613"/>
    </location>
</feature>
<dbReference type="PANTHER" id="PTHR15154:SF2">
    <property type="entry name" value="HAMARTIN"/>
    <property type="match status" value="1"/>
</dbReference>
<feature type="coiled-coil region" evidence="1">
    <location>
        <begin position="830"/>
        <end position="933"/>
    </location>
</feature>
<dbReference type="STRING" id="914234.M2RIV1"/>
<evidence type="ECO:0000256" key="1">
    <source>
        <dbReference type="SAM" id="Coils"/>
    </source>
</evidence>
<dbReference type="GO" id="GO:0032007">
    <property type="term" value="P:negative regulation of TOR signaling"/>
    <property type="evidence" value="ECO:0007669"/>
    <property type="project" value="TreeGrafter"/>
</dbReference>
<feature type="coiled-coil region" evidence="1">
    <location>
        <begin position="687"/>
        <end position="753"/>
    </location>
</feature>
<evidence type="ECO:0000313" key="4">
    <source>
        <dbReference type="Proteomes" id="UP000016930"/>
    </source>
</evidence>
<dbReference type="HOGENOM" id="CLU_007465_0_0_1"/>
<dbReference type="GO" id="GO:0033596">
    <property type="term" value="C:TSC1-TSC2 complex"/>
    <property type="evidence" value="ECO:0007669"/>
    <property type="project" value="TreeGrafter"/>
</dbReference>
<keyword evidence="4" id="KW-1185">Reference proteome</keyword>
<organism evidence="3 4">
    <name type="scientific">Ceriporiopsis subvermispora (strain B)</name>
    <name type="common">White-rot fungus</name>
    <name type="synonym">Gelatoporia subvermispora</name>
    <dbReference type="NCBI Taxonomy" id="914234"/>
    <lineage>
        <taxon>Eukaryota</taxon>
        <taxon>Fungi</taxon>
        <taxon>Dikarya</taxon>
        <taxon>Basidiomycota</taxon>
        <taxon>Agaricomycotina</taxon>
        <taxon>Agaricomycetes</taxon>
        <taxon>Polyporales</taxon>
        <taxon>Gelatoporiaceae</taxon>
        <taxon>Gelatoporia</taxon>
    </lineage>
</organism>
<feature type="region of interest" description="Disordered" evidence="2">
    <location>
        <begin position="595"/>
        <end position="644"/>
    </location>
</feature>
<dbReference type="GO" id="GO:0051726">
    <property type="term" value="P:regulation of cell cycle"/>
    <property type="evidence" value="ECO:0007669"/>
    <property type="project" value="TreeGrafter"/>
</dbReference>
<reference evidence="3 4" key="1">
    <citation type="journal article" date="2012" name="Proc. Natl. Acad. Sci. U.S.A.">
        <title>Comparative genomics of Ceriporiopsis subvermispora and Phanerochaete chrysosporium provide insight into selective ligninolysis.</title>
        <authorList>
            <person name="Fernandez-Fueyo E."/>
            <person name="Ruiz-Duenas F.J."/>
            <person name="Ferreira P."/>
            <person name="Floudas D."/>
            <person name="Hibbett D.S."/>
            <person name="Canessa P."/>
            <person name="Larrondo L.F."/>
            <person name="James T.Y."/>
            <person name="Seelenfreund D."/>
            <person name="Lobos S."/>
            <person name="Polanco R."/>
            <person name="Tello M."/>
            <person name="Honda Y."/>
            <person name="Watanabe T."/>
            <person name="Watanabe T."/>
            <person name="Ryu J.S."/>
            <person name="Kubicek C.P."/>
            <person name="Schmoll M."/>
            <person name="Gaskell J."/>
            <person name="Hammel K.E."/>
            <person name="St John F.J."/>
            <person name="Vanden Wymelenberg A."/>
            <person name="Sabat G."/>
            <person name="Splinter BonDurant S."/>
            <person name="Syed K."/>
            <person name="Yadav J.S."/>
            <person name="Doddapaneni H."/>
            <person name="Subramanian V."/>
            <person name="Lavin J.L."/>
            <person name="Oguiza J.A."/>
            <person name="Perez G."/>
            <person name="Pisabarro A.G."/>
            <person name="Ramirez L."/>
            <person name="Santoyo F."/>
            <person name="Master E."/>
            <person name="Coutinho P.M."/>
            <person name="Henrissat B."/>
            <person name="Lombard V."/>
            <person name="Magnuson J.K."/>
            <person name="Kuees U."/>
            <person name="Hori C."/>
            <person name="Igarashi K."/>
            <person name="Samejima M."/>
            <person name="Held B.W."/>
            <person name="Barry K.W."/>
            <person name="LaButti K.M."/>
            <person name="Lapidus A."/>
            <person name="Lindquist E.A."/>
            <person name="Lucas S.M."/>
            <person name="Riley R."/>
            <person name="Salamov A.A."/>
            <person name="Hoffmeister D."/>
            <person name="Schwenk D."/>
            <person name="Hadar Y."/>
            <person name="Yarden O."/>
            <person name="de Vries R.P."/>
            <person name="Wiebenga A."/>
            <person name="Stenlid J."/>
            <person name="Eastwood D."/>
            <person name="Grigoriev I.V."/>
            <person name="Berka R.M."/>
            <person name="Blanchette R.A."/>
            <person name="Kersten P."/>
            <person name="Martinez A.T."/>
            <person name="Vicuna R."/>
            <person name="Cullen D."/>
        </authorList>
    </citation>
    <scope>NUCLEOTIDE SEQUENCE [LARGE SCALE GENOMIC DNA]</scope>
    <source>
        <strain evidence="3 4">B</strain>
    </source>
</reference>
<dbReference type="AlphaFoldDB" id="M2RIV1"/>
<evidence type="ECO:0000313" key="3">
    <source>
        <dbReference type="EMBL" id="EMD38392.1"/>
    </source>
</evidence>
<protein>
    <submittedName>
        <fullName evidence="3">Uncharacterized protein</fullName>
    </submittedName>
</protein>
<dbReference type="EMBL" id="KB445795">
    <property type="protein sequence ID" value="EMD38392.1"/>
    <property type="molecule type" value="Genomic_DNA"/>
</dbReference>